<gene>
    <name evidence="2" type="primary">LOC115626142</name>
</gene>
<organism evidence="1 2">
    <name type="scientific">Drosophila lebanonensis</name>
    <name type="common">Fruit fly</name>
    <name type="synonym">Scaptodrosophila lebanonensis</name>
    <dbReference type="NCBI Taxonomy" id="7225"/>
    <lineage>
        <taxon>Eukaryota</taxon>
        <taxon>Metazoa</taxon>
        <taxon>Ecdysozoa</taxon>
        <taxon>Arthropoda</taxon>
        <taxon>Hexapoda</taxon>
        <taxon>Insecta</taxon>
        <taxon>Pterygota</taxon>
        <taxon>Neoptera</taxon>
        <taxon>Endopterygota</taxon>
        <taxon>Diptera</taxon>
        <taxon>Brachycera</taxon>
        <taxon>Muscomorpha</taxon>
        <taxon>Ephydroidea</taxon>
        <taxon>Drosophilidae</taxon>
        <taxon>Scaptodrosophila</taxon>
    </lineage>
</organism>
<accession>A0A6J2TMI6</accession>
<dbReference type="AlphaFoldDB" id="A0A6J2TMI6"/>
<dbReference type="RefSeq" id="XP_030377264.1">
    <property type="nucleotide sequence ID" value="XM_030521404.1"/>
</dbReference>
<sequence>MSLGKVHREWSRSIKVLPKHNLVVRPGPHLKKFIPSYEQDSSPECMNMIIGWEYARMWLRERDEFRKLRDRAAKPQFIENDYEWWLKLRKTNKRFCCIT</sequence>
<dbReference type="GeneID" id="115626142"/>
<evidence type="ECO:0000313" key="2">
    <source>
        <dbReference type="RefSeq" id="XP_030377264.1"/>
    </source>
</evidence>
<evidence type="ECO:0000313" key="1">
    <source>
        <dbReference type="Proteomes" id="UP000504634"/>
    </source>
</evidence>
<protein>
    <submittedName>
        <fullName evidence="2">Uncharacterized protein LOC115626142 isoform X1</fullName>
    </submittedName>
</protein>
<keyword evidence="1" id="KW-1185">Reference proteome</keyword>
<reference evidence="2" key="1">
    <citation type="submission" date="2025-08" db="UniProtKB">
        <authorList>
            <consortium name="RefSeq"/>
        </authorList>
    </citation>
    <scope>IDENTIFICATION</scope>
    <source>
        <strain evidence="2">11010-0011.00</strain>
        <tissue evidence="2">Whole body</tissue>
    </source>
</reference>
<dbReference type="Proteomes" id="UP000504634">
    <property type="component" value="Unplaced"/>
</dbReference>
<dbReference type="OrthoDB" id="7762929at2759"/>
<name>A0A6J2TMI6_DROLE</name>
<proteinExistence type="predicted"/>